<evidence type="ECO:0000313" key="8">
    <source>
        <dbReference type="Proteomes" id="UP000230790"/>
    </source>
</evidence>
<evidence type="ECO:0000256" key="2">
    <source>
        <dbReference type="ARBA" id="ARBA00009677"/>
    </source>
</evidence>
<dbReference type="EMBL" id="PGTN01000333">
    <property type="protein sequence ID" value="PJF46267.1"/>
    <property type="molecule type" value="Genomic_DNA"/>
</dbReference>
<dbReference type="Pfam" id="PF00460">
    <property type="entry name" value="Flg_bb_rod"/>
    <property type="match status" value="1"/>
</dbReference>
<keyword evidence="7" id="KW-0966">Cell projection</keyword>
<dbReference type="InterPro" id="IPR001444">
    <property type="entry name" value="Flag_bb_rod_N"/>
</dbReference>
<feature type="domain" description="Flagellar basal body rod protein N-terminal" evidence="6">
    <location>
        <begin position="13"/>
        <end position="39"/>
    </location>
</feature>
<protein>
    <recommendedName>
        <fullName evidence="3">Flagellar basal body rod protein FlgB</fullName>
    </recommendedName>
</protein>
<dbReference type="PROSITE" id="PS00588">
    <property type="entry name" value="FLAGELLA_BB_ROD"/>
    <property type="match status" value="1"/>
</dbReference>
<comment type="function">
    <text evidence="5">Structural component of flagellum, the bacterial motility apparatus. Part of the rod structure of flagellar basal body.</text>
</comment>
<name>A0A2M8Q8X9_9CHLR</name>
<comment type="subcellular location">
    <subcellularLocation>
        <location evidence="1">Bacterial flagellum basal body</location>
    </subcellularLocation>
</comment>
<evidence type="ECO:0000256" key="3">
    <source>
        <dbReference type="ARBA" id="ARBA00014376"/>
    </source>
</evidence>
<evidence type="ECO:0000256" key="5">
    <source>
        <dbReference type="ARBA" id="ARBA00024934"/>
    </source>
</evidence>
<keyword evidence="4" id="KW-0975">Bacterial flagellum</keyword>
<dbReference type="InterPro" id="IPR006300">
    <property type="entry name" value="FlgB"/>
</dbReference>
<dbReference type="GO" id="GO:0030694">
    <property type="term" value="C:bacterial-type flagellum basal body, rod"/>
    <property type="evidence" value="ECO:0007669"/>
    <property type="project" value="InterPro"/>
</dbReference>
<reference evidence="7 8" key="1">
    <citation type="submission" date="2017-11" db="EMBL/GenBank/DDBJ databases">
        <title>Evolution of Phototrophy in the Chloroflexi Phylum Driven by Horizontal Gene Transfer.</title>
        <authorList>
            <person name="Ward L.M."/>
            <person name="Hemp J."/>
            <person name="Shih P.M."/>
            <person name="Mcglynn S.E."/>
            <person name="Fischer W."/>
        </authorList>
    </citation>
    <scope>NUCLEOTIDE SEQUENCE [LARGE SCALE GENOMIC DNA]</scope>
    <source>
        <strain evidence="7">JP3_7</strain>
    </source>
</reference>
<comment type="similarity">
    <text evidence="2">Belongs to the flagella basal body rod proteins family.</text>
</comment>
<organism evidence="7 8">
    <name type="scientific">Candidatus Thermofonsia Clade 3 bacterium</name>
    <dbReference type="NCBI Taxonomy" id="2364212"/>
    <lineage>
        <taxon>Bacteria</taxon>
        <taxon>Bacillati</taxon>
        <taxon>Chloroflexota</taxon>
        <taxon>Candidatus Thermofontia</taxon>
        <taxon>Candidatus Thermofonsia Clade 3</taxon>
    </lineage>
</organism>
<proteinExistence type="inferred from homology"/>
<dbReference type="NCBIfam" id="TIGR01396">
    <property type="entry name" value="FlgB"/>
    <property type="match status" value="1"/>
</dbReference>
<accession>A0A2M8Q8X9</accession>
<evidence type="ECO:0000256" key="1">
    <source>
        <dbReference type="ARBA" id="ARBA00004117"/>
    </source>
</evidence>
<dbReference type="AlphaFoldDB" id="A0A2M8Q8X9"/>
<evidence type="ECO:0000259" key="6">
    <source>
        <dbReference type="Pfam" id="PF00460"/>
    </source>
</evidence>
<comment type="caution">
    <text evidence="7">The sequence shown here is derived from an EMBL/GenBank/DDBJ whole genome shotgun (WGS) entry which is preliminary data.</text>
</comment>
<dbReference type="Proteomes" id="UP000230790">
    <property type="component" value="Unassembled WGS sequence"/>
</dbReference>
<evidence type="ECO:0000313" key="7">
    <source>
        <dbReference type="EMBL" id="PJF46267.1"/>
    </source>
</evidence>
<keyword evidence="7" id="KW-0969">Cilium</keyword>
<gene>
    <name evidence="7" type="primary">flgB</name>
    <name evidence="7" type="ORF">CUN48_14665</name>
</gene>
<evidence type="ECO:0000256" key="4">
    <source>
        <dbReference type="ARBA" id="ARBA00023143"/>
    </source>
</evidence>
<dbReference type="InterPro" id="IPR019776">
    <property type="entry name" value="Flagellar_basal_body_rod_CS"/>
</dbReference>
<dbReference type="GO" id="GO:0071973">
    <property type="term" value="P:bacterial-type flagellum-dependent cell motility"/>
    <property type="evidence" value="ECO:0007669"/>
    <property type="project" value="InterPro"/>
</dbReference>
<feature type="non-terminal residue" evidence="7">
    <location>
        <position position="63"/>
    </location>
</feature>
<sequence length="63" mass="6760">MLNRLDSDLAFVANALKLRAQRQAVLAANLANADTPNYKARDLDFASALRDAMGSGALPLTRT</sequence>
<keyword evidence="7" id="KW-0282">Flagellum</keyword>